<dbReference type="AlphaFoldDB" id="A0A2N9EZJ8"/>
<name>A0A2N9EZJ8_FAGSY</name>
<proteinExistence type="predicted"/>
<gene>
    <name evidence="1" type="ORF">FSB_LOCUS12059</name>
</gene>
<accession>A0A2N9EZJ8</accession>
<dbReference type="EMBL" id="OIVN01000691">
    <property type="protein sequence ID" value="SPC84177.1"/>
    <property type="molecule type" value="Genomic_DNA"/>
</dbReference>
<protein>
    <submittedName>
        <fullName evidence="1">Uncharacterized protein</fullName>
    </submittedName>
</protein>
<reference evidence="1" key="1">
    <citation type="submission" date="2018-02" db="EMBL/GenBank/DDBJ databases">
        <authorList>
            <person name="Cohen D.B."/>
            <person name="Kent A.D."/>
        </authorList>
    </citation>
    <scope>NUCLEOTIDE SEQUENCE</scope>
</reference>
<organism evidence="1">
    <name type="scientific">Fagus sylvatica</name>
    <name type="common">Beechnut</name>
    <dbReference type="NCBI Taxonomy" id="28930"/>
    <lineage>
        <taxon>Eukaryota</taxon>
        <taxon>Viridiplantae</taxon>
        <taxon>Streptophyta</taxon>
        <taxon>Embryophyta</taxon>
        <taxon>Tracheophyta</taxon>
        <taxon>Spermatophyta</taxon>
        <taxon>Magnoliopsida</taxon>
        <taxon>eudicotyledons</taxon>
        <taxon>Gunneridae</taxon>
        <taxon>Pentapetalae</taxon>
        <taxon>rosids</taxon>
        <taxon>fabids</taxon>
        <taxon>Fagales</taxon>
        <taxon>Fagaceae</taxon>
        <taxon>Fagus</taxon>
    </lineage>
</organism>
<sequence>MSIPEITEEKDEEAPLFINKERIRQILEYQKSLYLSSTSSSLYFSVPSAPSAPSCSSFSSSWKSNSLIELMKGGSTSLRRLFDMEHTSLANFFEDYSGSPMTKTIPLWGSDTDDEIHDPWASIKQFEPTKNSGTNGQTKLATEGSFMDKDFGFGNRKVNINSHKLTRKKSFRRLPGFGLWRCRGFRFKLKLKRLRIMICGRKF</sequence>
<evidence type="ECO:0000313" key="1">
    <source>
        <dbReference type="EMBL" id="SPC84177.1"/>
    </source>
</evidence>